<evidence type="ECO:0000313" key="3">
    <source>
        <dbReference type="Proteomes" id="UP000608024"/>
    </source>
</evidence>
<reference evidence="2" key="1">
    <citation type="journal article" date="2014" name="Int. J. Syst. Evol. Microbiol.">
        <title>Complete genome sequence of Corynebacterium casei LMG S-19264T (=DSM 44701T), isolated from a smear-ripened cheese.</title>
        <authorList>
            <consortium name="US DOE Joint Genome Institute (JGI-PGF)"/>
            <person name="Walter F."/>
            <person name="Albersmeier A."/>
            <person name="Kalinowski J."/>
            <person name="Ruckert C."/>
        </authorList>
    </citation>
    <scope>NUCLEOTIDE SEQUENCE</scope>
    <source>
        <strain evidence="2">JCM 4784</strain>
    </source>
</reference>
<organism evidence="2 3">
    <name type="scientific">Streptomyces longispororuber</name>
    <dbReference type="NCBI Taxonomy" id="68230"/>
    <lineage>
        <taxon>Bacteria</taxon>
        <taxon>Bacillati</taxon>
        <taxon>Actinomycetota</taxon>
        <taxon>Actinomycetes</taxon>
        <taxon>Kitasatosporales</taxon>
        <taxon>Streptomycetaceae</taxon>
        <taxon>Streptomyces</taxon>
    </lineage>
</organism>
<keyword evidence="1" id="KW-0732">Signal</keyword>
<feature type="signal peptide" evidence="1">
    <location>
        <begin position="1"/>
        <end position="26"/>
    </location>
</feature>
<gene>
    <name evidence="2" type="ORF">GCM10018785_10170</name>
</gene>
<dbReference type="Proteomes" id="UP000608024">
    <property type="component" value="Unassembled WGS sequence"/>
</dbReference>
<name>A0A919DG87_9ACTN</name>
<reference evidence="2" key="2">
    <citation type="submission" date="2020-09" db="EMBL/GenBank/DDBJ databases">
        <authorList>
            <person name="Sun Q."/>
            <person name="Ohkuma M."/>
        </authorList>
    </citation>
    <scope>NUCLEOTIDE SEQUENCE</scope>
    <source>
        <strain evidence="2">JCM 4784</strain>
    </source>
</reference>
<evidence type="ECO:0000256" key="1">
    <source>
        <dbReference type="SAM" id="SignalP"/>
    </source>
</evidence>
<sequence>MRMRATITVAVLAVTLTLFGATAAHADPLPPGILLPDISIPEIKLPEIKLPTIPGT</sequence>
<accession>A0A919DG87</accession>
<protein>
    <recommendedName>
        <fullName evidence="4">Secreted protein</fullName>
    </recommendedName>
</protein>
<keyword evidence="3" id="KW-1185">Reference proteome</keyword>
<evidence type="ECO:0008006" key="4">
    <source>
        <dbReference type="Google" id="ProtNLM"/>
    </source>
</evidence>
<comment type="caution">
    <text evidence="2">The sequence shown here is derived from an EMBL/GenBank/DDBJ whole genome shotgun (WGS) entry which is preliminary data.</text>
</comment>
<feature type="chain" id="PRO_5037380895" description="Secreted protein" evidence="1">
    <location>
        <begin position="27"/>
        <end position="56"/>
    </location>
</feature>
<dbReference type="AlphaFoldDB" id="A0A919DG87"/>
<evidence type="ECO:0000313" key="2">
    <source>
        <dbReference type="EMBL" id="GHE42531.1"/>
    </source>
</evidence>
<proteinExistence type="predicted"/>
<dbReference type="EMBL" id="BNBT01000009">
    <property type="protein sequence ID" value="GHE42531.1"/>
    <property type="molecule type" value="Genomic_DNA"/>
</dbReference>